<proteinExistence type="inferred from homology"/>
<evidence type="ECO:0000313" key="9">
    <source>
        <dbReference type="Proteomes" id="UP001500320"/>
    </source>
</evidence>
<feature type="region of interest" description="Disordered" evidence="5">
    <location>
        <begin position="398"/>
        <end position="419"/>
    </location>
</feature>
<reference evidence="9" key="1">
    <citation type="journal article" date="2019" name="Int. J. Syst. Evol. Microbiol.">
        <title>The Global Catalogue of Microorganisms (GCM) 10K type strain sequencing project: providing services to taxonomists for standard genome sequencing and annotation.</title>
        <authorList>
            <consortium name="The Broad Institute Genomics Platform"/>
            <consortium name="The Broad Institute Genome Sequencing Center for Infectious Disease"/>
            <person name="Wu L."/>
            <person name="Ma J."/>
        </authorList>
    </citation>
    <scope>NUCLEOTIDE SEQUENCE [LARGE SCALE GENOMIC DNA]</scope>
    <source>
        <strain evidence="9">JCM 9373</strain>
    </source>
</reference>
<comment type="similarity">
    <text evidence="1">Belongs to the glycosyltransferase 28 family.</text>
</comment>
<dbReference type="Pfam" id="PF21036">
    <property type="entry name" value="EryCIII-like_N"/>
    <property type="match status" value="1"/>
</dbReference>
<organism evidence="8 9">
    <name type="scientific">Planomonospora alba</name>
    <dbReference type="NCBI Taxonomy" id="161354"/>
    <lineage>
        <taxon>Bacteria</taxon>
        <taxon>Bacillati</taxon>
        <taxon>Actinomycetota</taxon>
        <taxon>Actinomycetes</taxon>
        <taxon>Streptosporangiales</taxon>
        <taxon>Streptosporangiaceae</taxon>
        <taxon>Planomonospora</taxon>
    </lineage>
</organism>
<dbReference type="Proteomes" id="UP001500320">
    <property type="component" value="Unassembled WGS sequence"/>
</dbReference>
<protein>
    <submittedName>
        <fullName evidence="8">Glycosyltransferase</fullName>
    </submittedName>
</protein>
<feature type="domain" description="Erythromycin biosynthesis protein CIII-like N-terminal" evidence="7">
    <location>
        <begin position="22"/>
        <end position="248"/>
    </location>
</feature>
<gene>
    <name evidence="8" type="ORF">GCM10010466_66230</name>
</gene>
<keyword evidence="2" id="KW-0328">Glycosyltransferase</keyword>
<keyword evidence="9" id="KW-1185">Reference proteome</keyword>
<dbReference type="CDD" id="cd03784">
    <property type="entry name" value="GT1_Gtf-like"/>
    <property type="match status" value="1"/>
</dbReference>
<evidence type="ECO:0000256" key="5">
    <source>
        <dbReference type="SAM" id="MobiDB-lite"/>
    </source>
</evidence>
<evidence type="ECO:0000259" key="6">
    <source>
        <dbReference type="Pfam" id="PF06722"/>
    </source>
</evidence>
<evidence type="ECO:0000256" key="2">
    <source>
        <dbReference type="ARBA" id="ARBA00022676"/>
    </source>
</evidence>
<sequence>MRVLLTTLAATSHLNNLVPLAWALRSAGHEVCVASQPNLTEAITRTGLTAVAVGEEMAKSDGAAMGDGTSPYGLGHDIAETRPEVLTPEYVRGALDAYTSVVCEYLTDDAMTDDLVEFARAWRPDLVVWDSLTYAGPVAARAAGAAHARVLVVQDHWVRMRDLLRAQGGGGDDPLTAYLTRKLARYGAAFDETAVTGEVTVDPLPSWTRFPLAVPRVPMRYVPYNGAAVIPNWLLREPHRPRVCLTLGVTGSAFGVHEGGGGVSTSDLLDAVAALDVEVIATVGADRLAPGAAVPDNVRLFDFVPLNALAPTCAAIIHHGGAGTLGTALVHGVPQLIVPSNIWGEPVYAAALASTGAGTVIDPASLSADLLKSELYRLLDEPSFRENATRVQQEMLATPSPRDVVGRLEETVQKRGNDD</sequence>
<dbReference type="InterPro" id="IPR010610">
    <property type="entry name" value="EryCIII-like_C"/>
</dbReference>
<accession>A0ABP6P3M1</accession>
<dbReference type="InterPro" id="IPR050426">
    <property type="entry name" value="Glycosyltransferase_28"/>
</dbReference>
<name>A0ABP6P3M1_9ACTN</name>
<dbReference type="SUPFAM" id="SSF53756">
    <property type="entry name" value="UDP-Glycosyltransferase/glycogen phosphorylase"/>
    <property type="match status" value="1"/>
</dbReference>
<evidence type="ECO:0000256" key="1">
    <source>
        <dbReference type="ARBA" id="ARBA00006962"/>
    </source>
</evidence>
<evidence type="ECO:0000313" key="8">
    <source>
        <dbReference type="EMBL" id="GAA3166216.1"/>
    </source>
</evidence>
<feature type="compositionally biased region" description="Basic and acidic residues" evidence="5">
    <location>
        <begin position="404"/>
        <end position="419"/>
    </location>
</feature>
<dbReference type="Gene3D" id="3.40.50.2000">
    <property type="entry name" value="Glycogen Phosphorylase B"/>
    <property type="match status" value="2"/>
</dbReference>
<evidence type="ECO:0000259" key="7">
    <source>
        <dbReference type="Pfam" id="PF21036"/>
    </source>
</evidence>
<dbReference type="InterPro" id="IPR002213">
    <property type="entry name" value="UDP_glucos_trans"/>
</dbReference>
<dbReference type="PANTHER" id="PTHR48050">
    <property type="entry name" value="STEROL 3-BETA-GLUCOSYLTRANSFERASE"/>
    <property type="match status" value="1"/>
</dbReference>
<dbReference type="InterPro" id="IPR030953">
    <property type="entry name" value="Glycosyl_450act"/>
</dbReference>
<feature type="domain" description="Erythromycin biosynthesis protein CIII-like C-terminal" evidence="6">
    <location>
        <begin position="267"/>
        <end position="410"/>
    </location>
</feature>
<keyword evidence="4" id="KW-0045">Antibiotic biosynthesis</keyword>
<dbReference type="PANTHER" id="PTHR48050:SF13">
    <property type="entry name" value="STEROL 3-BETA-GLUCOSYLTRANSFERASE UGT80A2"/>
    <property type="match status" value="1"/>
</dbReference>
<dbReference type="InterPro" id="IPR048284">
    <property type="entry name" value="EryCIII-like_N"/>
</dbReference>
<dbReference type="RefSeq" id="WP_344866599.1">
    <property type="nucleotide sequence ID" value="NZ_BAAAUT010000096.1"/>
</dbReference>
<evidence type="ECO:0000256" key="3">
    <source>
        <dbReference type="ARBA" id="ARBA00022679"/>
    </source>
</evidence>
<evidence type="ECO:0000256" key="4">
    <source>
        <dbReference type="ARBA" id="ARBA00023194"/>
    </source>
</evidence>
<keyword evidence="3" id="KW-0808">Transferase</keyword>
<dbReference type="Pfam" id="PF06722">
    <property type="entry name" value="EryCIII-like_C"/>
    <property type="match status" value="1"/>
</dbReference>
<dbReference type="NCBIfam" id="TIGR04516">
    <property type="entry name" value="glycosyl_450act"/>
    <property type="match status" value="1"/>
</dbReference>
<comment type="caution">
    <text evidence="8">The sequence shown here is derived from an EMBL/GenBank/DDBJ whole genome shotgun (WGS) entry which is preliminary data.</text>
</comment>
<dbReference type="EMBL" id="BAAAUT010000096">
    <property type="protein sequence ID" value="GAA3166216.1"/>
    <property type="molecule type" value="Genomic_DNA"/>
</dbReference>